<evidence type="ECO:0000256" key="1">
    <source>
        <dbReference type="SAM" id="Phobius"/>
    </source>
</evidence>
<proteinExistence type="predicted"/>
<dbReference type="OrthoDB" id="2084288at2"/>
<name>A0A3E2NCS9_9FIRM</name>
<keyword evidence="1" id="KW-1133">Transmembrane helix</keyword>
<keyword evidence="1" id="KW-0472">Membrane</keyword>
<evidence type="ECO:0000313" key="3">
    <source>
        <dbReference type="Proteomes" id="UP000260680"/>
    </source>
</evidence>
<dbReference type="AlphaFoldDB" id="A0A3E2NCS9"/>
<dbReference type="RefSeq" id="WP_117417228.1">
    <property type="nucleotide sequence ID" value="NZ_QOHO01000031.1"/>
</dbReference>
<dbReference type="EMBL" id="QOHO01000031">
    <property type="protein sequence ID" value="RFZ78802.1"/>
    <property type="molecule type" value="Genomic_DNA"/>
</dbReference>
<keyword evidence="1" id="KW-0812">Transmembrane</keyword>
<accession>A0A3E2NCS9</accession>
<protein>
    <submittedName>
        <fullName evidence="2">Uncharacterized protein</fullName>
    </submittedName>
</protein>
<comment type="caution">
    <text evidence="2">The sequence shown here is derived from an EMBL/GenBank/DDBJ whole genome shotgun (WGS) entry which is preliminary data.</text>
</comment>
<evidence type="ECO:0000313" key="2">
    <source>
        <dbReference type="EMBL" id="RFZ78802.1"/>
    </source>
</evidence>
<dbReference type="Proteomes" id="UP000260680">
    <property type="component" value="Unassembled WGS sequence"/>
</dbReference>
<sequence>MKKYVNKIMDYWNDHTLKEKVIIGVFIILTTIIIGILIYFFIEKVLPIVAVTALLVWALASDHIPAHKEQQIQTQPEGMVSLINLYEETARVFLPILREYKVSLGINPTTINSIYSYEKCTVITNLAEPALIYSVERKFPVTMELSDLELAIQTRFNQEGLWLYLISIDQRNSQFLKFFLLPVTSENAFNWAMIDTQKRFQQAGPKEPGNRKDKDF</sequence>
<organism evidence="2 3">
    <name type="scientific">Lacrimispora amygdalina</name>
    <dbReference type="NCBI Taxonomy" id="253257"/>
    <lineage>
        <taxon>Bacteria</taxon>
        <taxon>Bacillati</taxon>
        <taxon>Bacillota</taxon>
        <taxon>Clostridia</taxon>
        <taxon>Lachnospirales</taxon>
        <taxon>Lachnospiraceae</taxon>
        <taxon>Lacrimispora</taxon>
    </lineage>
</organism>
<feature type="transmembrane region" description="Helical" evidence="1">
    <location>
        <begin position="21"/>
        <end position="42"/>
    </location>
</feature>
<gene>
    <name evidence="2" type="ORF">DS742_11885</name>
</gene>
<reference evidence="2 3" key="1">
    <citation type="submission" date="2018-07" db="EMBL/GenBank/DDBJ databases">
        <title>New species, Clostridium PI-S10-A1B.</title>
        <authorList>
            <person name="Krishna G."/>
            <person name="Summeta K."/>
            <person name="Shikha S."/>
            <person name="Prabhu P.B."/>
            <person name="Suresh K."/>
        </authorList>
    </citation>
    <scope>NUCLEOTIDE SEQUENCE [LARGE SCALE GENOMIC DNA]</scope>
    <source>
        <strain evidence="2 3">PI-S10-A1B</strain>
    </source>
</reference>